<accession>A0A140DZ34</accession>
<dbReference type="PANTHER" id="PTHR37312">
    <property type="entry name" value="MEMBRANE-BOUND ACYLTRANSFERASE YKRP-RELATED"/>
    <property type="match status" value="1"/>
</dbReference>
<feature type="transmembrane region" description="Helical" evidence="1">
    <location>
        <begin position="114"/>
        <end position="132"/>
    </location>
</feature>
<reference evidence="3 4" key="1">
    <citation type="journal article" date="2016" name="Gut Pathog.">
        <title>Whole genome sequencing of "Faecalibaculum rodentium" ALO17, isolated from C57BL/6J laboratory mouse feces.</title>
        <authorList>
            <person name="Lim S."/>
            <person name="Chang D.H."/>
            <person name="Ahn S."/>
            <person name="Kim B.C."/>
        </authorList>
    </citation>
    <scope>NUCLEOTIDE SEQUENCE [LARGE SCALE GENOMIC DNA]</scope>
    <source>
        <strain evidence="3 4">Alo17</strain>
    </source>
</reference>
<feature type="transmembrane region" description="Helical" evidence="1">
    <location>
        <begin position="259"/>
        <end position="279"/>
    </location>
</feature>
<keyword evidence="1" id="KW-0472">Membrane</keyword>
<evidence type="ECO:0000259" key="2">
    <source>
        <dbReference type="Pfam" id="PF01757"/>
    </source>
</evidence>
<feature type="transmembrane region" description="Helical" evidence="1">
    <location>
        <begin position="200"/>
        <end position="218"/>
    </location>
</feature>
<name>A0A140DZ34_9FIRM</name>
<dbReference type="GeneID" id="78479237"/>
<sequence>MTASAQRNPVLDQAKGIAIILVVTGHLMSGETGLEKWIYSFHLPLFLVVNGCLQFLRPSRQTVGQYAWKETKVLLYPFVVFSLLKSVINFFVESDPEEFIDPISRLFLFSGDGALWYLPAFFLSALLFFVLHRSGLLKLEGLLCLTTLLCSGVIATNDPYQPDSLMFYVNLINRTLVLCVFTGIGWWLEQRKILSSPLARTGWLLIAAGLVLGMMNSQPDIHYSRLGNPILFYGSATATCTGILMVLKTLNLKMKWLCWLGRNSLLIYLTHTTFHYTGIARSIMEMWTTQSWVITAGAVILVMLAEIPTVRLLQGPLRMLVQYPFQRKKANS</sequence>
<dbReference type="Proteomes" id="UP000069771">
    <property type="component" value="Chromosome"/>
</dbReference>
<dbReference type="PANTHER" id="PTHR37312:SF1">
    <property type="entry name" value="MEMBRANE-BOUND ACYLTRANSFERASE YKRP-RELATED"/>
    <property type="match status" value="1"/>
</dbReference>
<dbReference type="Pfam" id="PF01757">
    <property type="entry name" value="Acyl_transf_3"/>
    <property type="match status" value="1"/>
</dbReference>
<dbReference type="RefSeq" id="WP_067559969.1">
    <property type="nucleotide sequence ID" value="NZ_CALFTW010000001.1"/>
</dbReference>
<feature type="transmembrane region" description="Helical" evidence="1">
    <location>
        <begin position="167"/>
        <end position="188"/>
    </location>
</feature>
<feature type="transmembrane region" description="Helical" evidence="1">
    <location>
        <begin position="230"/>
        <end position="247"/>
    </location>
</feature>
<feature type="transmembrane region" description="Helical" evidence="1">
    <location>
        <begin position="73"/>
        <end position="92"/>
    </location>
</feature>
<dbReference type="OrthoDB" id="6623990at2"/>
<evidence type="ECO:0000313" key="4">
    <source>
        <dbReference type="Proteomes" id="UP000069771"/>
    </source>
</evidence>
<keyword evidence="1" id="KW-0812">Transmembrane</keyword>
<evidence type="ECO:0000256" key="1">
    <source>
        <dbReference type="SAM" id="Phobius"/>
    </source>
</evidence>
<organism evidence="3 4">
    <name type="scientific">Faecalibaculum rodentium</name>
    <dbReference type="NCBI Taxonomy" id="1702221"/>
    <lineage>
        <taxon>Bacteria</taxon>
        <taxon>Bacillati</taxon>
        <taxon>Bacillota</taxon>
        <taxon>Erysipelotrichia</taxon>
        <taxon>Erysipelotrichales</taxon>
        <taxon>Erysipelotrichaceae</taxon>
        <taxon>Faecalibaculum</taxon>
    </lineage>
</organism>
<dbReference type="AlphaFoldDB" id="A0A140DZ34"/>
<keyword evidence="4" id="KW-1185">Reference proteome</keyword>
<proteinExistence type="predicted"/>
<dbReference type="InterPro" id="IPR052734">
    <property type="entry name" value="Nod_factor_acetyltransferase"/>
</dbReference>
<evidence type="ECO:0000313" key="3">
    <source>
        <dbReference type="EMBL" id="AMK55911.1"/>
    </source>
</evidence>
<gene>
    <name evidence="3" type="ORF">AALO17_27770</name>
</gene>
<dbReference type="KEGG" id="fro:AALO17_27770"/>
<feature type="transmembrane region" description="Helical" evidence="1">
    <location>
        <begin position="291"/>
        <end position="313"/>
    </location>
</feature>
<dbReference type="STRING" id="1702221.AALO17_27770"/>
<keyword evidence="1" id="KW-1133">Transmembrane helix</keyword>
<protein>
    <recommendedName>
        <fullName evidence="2">Acyltransferase 3 domain-containing protein</fullName>
    </recommendedName>
</protein>
<dbReference type="InterPro" id="IPR002656">
    <property type="entry name" value="Acyl_transf_3_dom"/>
</dbReference>
<dbReference type="GO" id="GO:0016747">
    <property type="term" value="F:acyltransferase activity, transferring groups other than amino-acyl groups"/>
    <property type="evidence" value="ECO:0007669"/>
    <property type="project" value="InterPro"/>
</dbReference>
<feature type="transmembrane region" description="Helical" evidence="1">
    <location>
        <begin position="139"/>
        <end position="155"/>
    </location>
</feature>
<dbReference type="EMBL" id="CP011391">
    <property type="protein sequence ID" value="AMK55911.1"/>
    <property type="molecule type" value="Genomic_DNA"/>
</dbReference>
<feature type="domain" description="Acyltransferase 3" evidence="2">
    <location>
        <begin position="11"/>
        <end position="304"/>
    </location>
</feature>